<gene>
    <name evidence="1" type="ORF">M514_17256</name>
</gene>
<dbReference type="EMBL" id="KL367487">
    <property type="protein sequence ID" value="KFD70463.1"/>
    <property type="molecule type" value="Genomic_DNA"/>
</dbReference>
<protein>
    <submittedName>
        <fullName evidence="1">Uncharacterized protein</fullName>
    </submittedName>
</protein>
<proteinExistence type="predicted"/>
<sequence length="120" mass="13383">MSRLPVWMFPFGGDFVFMPSRFLIVGWLPCYMFPRGTFFIGLRPYISANLSFLGSCVFAWGHVWCSEGASPAPSSLSSAPVHGYAFFLSQGIRLDGTKQVRFDELPFPLGFVSEGFRSHG</sequence>
<name>A0A085NLW7_9BILA</name>
<reference evidence="1" key="1">
    <citation type="journal article" date="2014" name="Nat. Genet.">
        <title>Genome and transcriptome of the porcine whipworm Trichuris suis.</title>
        <authorList>
            <person name="Jex A.R."/>
            <person name="Nejsum P."/>
            <person name="Schwarz E.M."/>
            <person name="Hu L."/>
            <person name="Young N.D."/>
            <person name="Hall R.S."/>
            <person name="Korhonen P.K."/>
            <person name="Liao S."/>
            <person name="Thamsborg S."/>
            <person name="Xia J."/>
            <person name="Xu P."/>
            <person name="Wang S."/>
            <person name="Scheerlinck J.P."/>
            <person name="Hofmann A."/>
            <person name="Sternberg P.W."/>
            <person name="Wang J."/>
            <person name="Gasser R.B."/>
        </authorList>
    </citation>
    <scope>NUCLEOTIDE SEQUENCE [LARGE SCALE GENOMIC DNA]</scope>
    <source>
        <strain evidence="1">DCEP-RM93F</strain>
    </source>
</reference>
<organism evidence="1">
    <name type="scientific">Trichuris suis</name>
    <name type="common">pig whipworm</name>
    <dbReference type="NCBI Taxonomy" id="68888"/>
    <lineage>
        <taxon>Eukaryota</taxon>
        <taxon>Metazoa</taxon>
        <taxon>Ecdysozoa</taxon>
        <taxon>Nematoda</taxon>
        <taxon>Enoplea</taxon>
        <taxon>Dorylaimia</taxon>
        <taxon>Trichinellida</taxon>
        <taxon>Trichuridae</taxon>
        <taxon>Trichuris</taxon>
    </lineage>
</organism>
<dbReference type="Proteomes" id="UP000030758">
    <property type="component" value="Unassembled WGS sequence"/>
</dbReference>
<evidence type="ECO:0000313" key="1">
    <source>
        <dbReference type="EMBL" id="KFD70463.1"/>
    </source>
</evidence>
<accession>A0A085NLW7</accession>
<feature type="non-terminal residue" evidence="1">
    <location>
        <position position="120"/>
    </location>
</feature>
<dbReference type="AlphaFoldDB" id="A0A085NLW7"/>